<dbReference type="CDD" id="cd06261">
    <property type="entry name" value="TM_PBP2"/>
    <property type="match status" value="1"/>
</dbReference>
<feature type="transmembrane region" description="Helical" evidence="7">
    <location>
        <begin position="12"/>
        <end position="36"/>
    </location>
</feature>
<keyword evidence="3" id="KW-1003">Cell membrane</keyword>
<protein>
    <submittedName>
        <fullName evidence="9">ABC transporter</fullName>
    </submittedName>
</protein>
<evidence type="ECO:0000256" key="3">
    <source>
        <dbReference type="ARBA" id="ARBA00022475"/>
    </source>
</evidence>
<feature type="domain" description="ABC transmembrane type-1" evidence="8">
    <location>
        <begin position="56"/>
        <end position="258"/>
    </location>
</feature>
<organism evidence="9 10">
    <name type="scientific">Rodentibacter genomosp. 2</name>
    <dbReference type="NCBI Taxonomy" id="1908266"/>
    <lineage>
        <taxon>Bacteria</taxon>
        <taxon>Pseudomonadati</taxon>
        <taxon>Pseudomonadota</taxon>
        <taxon>Gammaproteobacteria</taxon>
        <taxon>Pasteurellales</taxon>
        <taxon>Pasteurellaceae</taxon>
        <taxon>Rodentibacter</taxon>
    </lineage>
</organism>
<dbReference type="STRING" id="1908266.BKK55_05600"/>
<keyword evidence="5 7" id="KW-1133">Transmembrane helix</keyword>
<evidence type="ECO:0000313" key="9">
    <source>
        <dbReference type="EMBL" id="OOF56808.1"/>
    </source>
</evidence>
<evidence type="ECO:0000256" key="5">
    <source>
        <dbReference type="ARBA" id="ARBA00022989"/>
    </source>
</evidence>
<comment type="caution">
    <text evidence="9">The sequence shown here is derived from an EMBL/GenBank/DDBJ whole genome shotgun (WGS) entry which is preliminary data.</text>
</comment>
<dbReference type="InterPro" id="IPR035906">
    <property type="entry name" value="MetI-like_sf"/>
</dbReference>
<keyword evidence="10" id="KW-1185">Reference proteome</keyword>
<dbReference type="GO" id="GO:0005886">
    <property type="term" value="C:plasma membrane"/>
    <property type="evidence" value="ECO:0007669"/>
    <property type="project" value="UniProtKB-SubCell"/>
</dbReference>
<keyword evidence="6 7" id="KW-0472">Membrane</keyword>
<dbReference type="GO" id="GO:0022857">
    <property type="term" value="F:transmembrane transporter activity"/>
    <property type="evidence" value="ECO:0007669"/>
    <property type="project" value="InterPro"/>
</dbReference>
<dbReference type="PROSITE" id="PS50928">
    <property type="entry name" value="ABC_TM1"/>
    <property type="match status" value="1"/>
</dbReference>
<evidence type="ECO:0000256" key="7">
    <source>
        <dbReference type="RuleBase" id="RU363032"/>
    </source>
</evidence>
<comment type="subcellular location">
    <subcellularLocation>
        <location evidence="1 7">Cell membrane</location>
        <topology evidence="1 7">Multi-pass membrane protein</topology>
    </subcellularLocation>
</comment>
<keyword evidence="4 7" id="KW-0812">Transmembrane</keyword>
<sequence length="270" mass="29715">MKASYLLNKSLSLKLALLSLIVFLSIVVGTVLSLIMKLDTYFFQKILFDPELHFALRMSLGTSILSLLLALCLAIPSAWVMSQVRLPFQKIFDTLLDLPMVLPPLVTGLSLLLLFNSQGILSQLIPSIGKWIFSPIGIIVAQTYIASAILFRSATGIFSVFDPGYRLASYNLGLSPFQTLLKIELPMCWKPLLAGAILAWSRAIGEFGATLMLAGATRFKTETLPMAVYLNIASGDFEIAIGASLWLLFISACLLSVLRIMNRKYEDVTN</sequence>
<dbReference type="PANTHER" id="PTHR30183">
    <property type="entry name" value="MOLYBDENUM TRANSPORT SYSTEM PERMEASE PROTEIN MODB"/>
    <property type="match status" value="1"/>
</dbReference>
<feature type="transmembrane region" description="Helical" evidence="7">
    <location>
        <begin position="101"/>
        <end position="125"/>
    </location>
</feature>
<dbReference type="SUPFAM" id="SSF161098">
    <property type="entry name" value="MetI-like"/>
    <property type="match status" value="1"/>
</dbReference>
<evidence type="ECO:0000256" key="4">
    <source>
        <dbReference type="ARBA" id="ARBA00022692"/>
    </source>
</evidence>
<dbReference type="Pfam" id="PF00528">
    <property type="entry name" value="BPD_transp_1"/>
    <property type="match status" value="1"/>
</dbReference>
<evidence type="ECO:0000256" key="6">
    <source>
        <dbReference type="ARBA" id="ARBA00023136"/>
    </source>
</evidence>
<dbReference type="AlphaFoldDB" id="A0A1V3JJM7"/>
<dbReference type="InterPro" id="IPR006469">
    <property type="entry name" value="NifC_ABC_porter"/>
</dbReference>
<name>A0A1V3JJM7_9PAST</name>
<dbReference type="PANTHER" id="PTHR30183:SF3">
    <property type="entry name" value="MOLYBDENUM TRANSPORT SYSTEM PERMEASE PROTEIN MODB"/>
    <property type="match status" value="1"/>
</dbReference>
<keyword evidence="2 7" id="KW-0813">Transport</keyword>
<dbReference type="RefSeq" id="WP_077550957.1">
    <property type="nucleotide sequence ID" value="NZ_MLHO01000027.1"/>
</dbReference>
<dbReference type="NCBIfam" id="TIGR01581">
    <property type="entry name" value="Mo_ABC_porter"/>
    <property type="match status" value="1"/>
</dbReference>
<dbReference type="EMBL" id="MLHO01000027">
    <property type="protein sequence ID" value="OOF56808.1"/>
    <property type="molecule type" value="Genomic_DNA"/>
</dbReference>
<feature type="transmembrane region" description="Helical" evidence="7">
    <location>
        <begin position="239"/>
        <end position="258"/>
    </location>
</feature>
<dbReference type="Proteomes" id="UP000188541">
    <property type="component" value="Unassembled WGS sequence"/>
</dbReference>
<accession>A0A1V3JJM7</accession>
<evidence type="ECO:0000256" key="2">
    <source>
        <dbReference type="ARBA" id="ARBA00022448"/>
    </source>
</evidence>
<reference evidence="9 10" key="1">
    <citation type="submission" date="2016-10" db="EMBL/GenBank/DDBJ databases">
        <title>Rodentibacter gen. nov. and new species.</title>
        <authorList>
            <person name="Christensen H."/>
        </authorList>
    </citation>
    <scope>NUCLEOTIDE SEQUENCE [LARGE SCALE GENOMIC DNA]</scope>
    <source>
        <strain evidence="9 10">1996246016</strain>
    </source>
</reference>
<gene>
    <name evidence="9" type="ORF">BKK55_05600</name>
</gene>
<proteinExistence type="inferred from homology"/>
<evidence type="ECO:0000313" key="10">
    <source>
        <dbReference type="Proteomes" id="UP000188541"/>
    </source>
</evidence>
<dbReference type="Gene3D" id="1.10.3720.10">
    <property type="entry name" value="MetI-like"/>
    <property type="match status" value="1"/>
</dbReference>
<evidence type="ECO:0000256" key="1">
    <source>
        <dbReference type="ARBA" id="ARBA00004651"/>
    </source>
</evidence>
<feature type="transmembrane region" description="Helical" evidence="7">
    <location>
        <begin position="131"/>
        <end position="151"/>
    </location>
</feature>
<comment type="similarity">
    <text evidence="7">Belongs to the binding-protein-dependent transport system permease family.</text>
</comment>
<feature type="transmembrane region" description="Helical" evidence="7">
    <location>
        <begin position="56"/>
        <end position="80"/>
    </location>
</feature>
<dbReference type="OrthoDB" id="9774448at2"/>
<evidence type="ECO:0000259" key="8">
    <source>
        <dbReference type="PROSITE" id="PS50928"/>
    </source>
</evidence>
<dbReference type="InterPro" id="IPR000515">
    <property type="entry name" value="MetI-like"/>
</dbReference>